<dbReference type="EMBL" id="SRLO01000049">
    <property type="protein sequence ID" value="TNN81100.1"/>
    <property type="molecule type" value="Genomic_DNA"/>
</dbReference>
<gene>
    <name evidence="2" type="ORF">EYF80_008756</name>
</gene>
<evidence type="ECO:0000313" key="2">
    <source>
        <dbReference type="EMBL" id="TNN81100.1"/>
    </source>
</evidence>
<evidence type="ECO:0000313" key="3">
    <source>
        <dbReference type="Proteomes" id="UP000314294"/>
    </source>
</evidence>
<dbReference type="Proteomes" id="UP000314294">
    <property type="component" value="Unassembled WGS sequence"/>
</dbReference>
<accession>A0A4Z2ISY9</accession>
<name>A0A4Z2ISY9_9TELE</name>
<comment type="caution">
    <text evidence="2">The sequence shown here is derived from an EMBL/GenBank/DDBJ whole genome shotgun (WGS) entry which is preliminary data.</text>
</comment>
<keyword evidence="3" id="KW-1185">Reference proteome</keyword>
<feature type="compositionally biased region" description="Low complexity" evidence="1">
    <location>
        <begin position="96"/>
        <end position="114"/>
    </location>
</feature>
<dbReference type="AlphaFoldDB" id="A0A4Z2ISY9"/>
<sequence length="206" mass="21409">MRDDETRLKRDRKWTGGVRRSKGGGVFTSSEIIRAGHGAACDSGSRGGAITGGAPPPQGSEFVGDVGDAIPQGSVGSAPHGPDAARERALGGGDGPAEQAAPAPAVAPQGSAAPSSIRAPYRSGASLLNTTFILPFYKEKTPKQTHPRGDGHLCYSDQLCSGATPARGRPPQIGSPLTGCPPGWELRELRRLGQKQRSICVEERLH</sequence>
<protein>
    <submittedName>
        <fullName evidence="2">Uncharacterized protein</fullName>
    </submittedName>
</protein>
<organism evidence="2 3">
    <name type="scientific">Liparis tanakae</name>
    <name type="common">Tanaka's snailfish</name>
    <dbReference type="NCBI Taxonomy" id="230148"/>
    <lineage>
        <taxon>Eukaryota</taxon>
        <taxon>Metazoa</taxon>
        <taxon>Chordata</taxon>
        <taxon>Craniata</taxon>
        <taxon>Vertebrata</taxon>
        <taxon>Euteleostomi</taxon>
        <taxon>Actinopterygii</taxon>
        <taxon>Neopterygii</taxon>
        <taxon>Teleostei</taxon>
        <taxon>Neoteleostei</taxon>
        <taxon>Acanthomorphata</taxon>
        <taxon>Eupercaria</taxon>
        <taxon>Perciformes</taxon>
        <taxon>Cottioidei</taxon>
        <taxon>Cottales</taxon>
        <taxon>Liparidae</taxon>
        <taxon>Liparis</taxon>
    </lineage>
</organism>
<reference evidence="2 3" key="1">
    <citation type="submission" date="2019-03" db="EMBL/GenBank/DDBJ databases">
        <title>First draft genome of Liparis tanakae, snailfish: a comprehensive survey of snailfish specific genes.</title>
        <authorList>
            <person name="Kim W."/>
            <person name="Song I."/>
            <person name="Jeong J.-H."/>
            <person name="Kim D."/>
            <person name="Kim S."/>
            <person name="Ryu S."/>
            <person name="Song J.Y."/>
            <person name="Lee S.K."/>
        </authorList>
    </citation>
    <scope>NUCLEOTIDE SEQUENCE [LARGE SCALE GENOMIC DNA]</scope>
    <source>
        <tissue evidence="2">Muscle</tissue>
    </source>
</reference>
<feature type="region of interest" description="Disordered" evidence="1">
    <location>
        <begin position="1"/>
        <end position="118"/>
    </location>
</feature>
<proteinExistence type="predicted"/>
<evidence type="ECO:0000256" key="1">
    <source>
        <dbReference type="SAM" id="MobiDB-lite"/>
    </source>
</evidence>